<organism evidence="1 2">
    <name type="scientific">Coraliomargarita algicola</name>
    <dbReference type="NCBI Taxonomy" id="3092156"/>
    <lineage>
        <taxon>Bacteria</taxon>
        <taxon>Pseudomonadati</taxon>
        <taxon>Verrucomicrobiota</taxon>
        <taxon>Opitutia</taxon>
        <taxon>Puniceicoccales</taxon>
        <taxon>Coraliomargaritaceae</taxon>
        <taxon>Coraliomargarita</taxon>
    </lineage>
</organism>
<evidence type="ECO:0000313" key="2">
    <source>
        <dbReference type="Proteomes" id="UP001324993"/>
    </source>
</evidence>
<dbReference type="EMBL" id="CP138858">
    <property type="protein sequence ID" value="WPJ96445.1"/>
    <property type="molecule type" value="Genomic_DNA"/>
</dbReference>
<protein>
    <recommendedName>
        <fullName evidence="3">3-methyladenine DNA glycosylase</fullName>
    </recommendedName>
</protein>
<proteinExistence type="predicted"/>
<dbReference type="Proteomes" id="UP001324993">
    <property type="component" value="Chromosome"/>
</dbReference>
<gene>
    <name evidence="1" type="ORF">SH580_01855</name>
</gene>
<evidence type="ECO:0008006" key="3">
    <source>
        <dbReference type="Google" id="ProtNLM"/>
    </source>
</evidence>
<accession>A0ABZ0RN84</accession>
<dbReference type="RefSeq" id="WP_319833304.1">
    <property type="nucleotide sequence ID" value="NZ_CP138858.1"/>
</dbReference>
<reference evidence="1 2" key="1">
    <citation type="submission" date="2023-11" db="EMBL/GenBank/DDBJ databases">
        <title>Coraliomargarita sp. nov., isolated from marine algae.</title>
        <authorList>
            <person name="Lee J.K."/>
            <person name="Baek J.H."/>
            <person name="Kim J.M."/>
            <person name="Choi D.G."/>
            <person name="Jeon C.O."/>
        </authorList>
    </citation>
    <scope>NUCLEOTIDE SEQUENCE [LARGE SCALE GENOMIC DNA]</scope>
    <source>
        <strain evidence="1 2">J2-16</strain>
    </source>
</reference>
<name>A0ABZ0RN84_9BACT</name>
<sequence length="312" mass="35545">MRRPLQTVKNLQTLTSSEWQSLAAQHRQRAEEWTVPYRARRASGQMHPIYDFLFIYYRNKPSQLEAWHPGYGVGLQDAPLGGTYKDSHYCCVDGLTILDPNCMSASTRHRLEMALHLCRVVQERPPAFGCFGMHEWAMVYQGDAEGEVRHAERLPLRLSQQATDAYVRSRPIQCSHFDAFRFFSPGAKALNRIQPDKDSRLENEQCGCLHTNMDLYKLAAQCMPWVGSQLLWQCFQFAVGARQLDMQASPYDCSSLGFDAVKVETPTGKLEYERRQRALSAAARPLRRELIVRLETLLESSGADPSPEDGTK</sequence>
<keyword evidence="2" id="KW-1185">Reference proteome</keyword>
<evidence type="ECO:0000313" key="1">
    <source>
        <dbReference type="EMBL" id="WPJ96445.1"/>
    </source>
</evidence>